<dbReference type="HOGENOM" id="CLU_3058407_0_0_10"/>
<protein>
    <submittedName>
        <fullName evidence="1">Uncharacterized protein</fullName>
    </submittedName>
</protein>
<sequence>MRLMIAAIPAFAPPRTVIFLFFTCCWKTKNPDFAWKSGFHCLLFSSKWCHQES</sequence>
<dbReference type="EMBL" id="ACBW01000097">
    <property type="protein sequence ID" value="EEF75850.1"/>
    <property type="molecule type" value="Genomic_DNA"/>
</dbReference>
<name>S0F701_9BACT</name>
<dbReference type="Proteomes" id="UP000014073">
    <property type="component" value="Unassembled WGS sequence"/>
</dbReference>
<comment type="caution">
    <text evidence="1">The sequence shown here is derived from an EMBL/GenBank/DDBJ whole genome shotgun (WGS) entry which is preliminary data.</text>
</comment>
<dbReference type="AlphaFoldDB" id="S0F701"/>
<evidence type="ECO:0000313" key="1">
    <source>
        <dbReference type="EMBL" id="EEF75850.1"/>
    </source>
</evidence>
<accession>S0F701</accession>
<proteinExistence type="predicted"/>
<keyword evidence="2" id="KW-1185">Reference proteome</keyword>
<organism evidence="1 2">
    <name type="scientific">Phocaeicola coprophilus DSM 18228 = JCM 13818</name>
    <dbReference type="NCBI Taxonomy" id="547042"/>
    <lineage>
        <taxon>Bacteria</taxon>
        <taxon>Pseudomonadati</taxon>
        <taxon>Bacteroidota</taxon>
        <taxon>Bacteroidia</taxon>
        <taxon>Bacteroidales</taxon>
        <taxon>Bacteroidaceae</taxon>
        <taxon>Phocaeicola</taxon>
    </lineage>
</organism>
<gene>
    <name evidence="1" type="ORF">BACCOPRO_01343</name>
</gene>
<evidence type="ECO:0000313" key="2">
    <source>
        <dbReference type="Proteomes" id="UP000014073"/>
    </source>
</evidence>
<reference evidence="1 2" key="1">
    <citation type="submission" date="2008-12" db="EMBL/GenBank/DDBJ databases">
        <authorList>
            <person name="Fulton L."/>
            <person name="Clifton S."/>
            <person name="Fulton B."/>
            <person name="Xu J."/>
            <person name="Minx P."/>
            <person name="Pepin K.H."/>
            <person name="Johnson M."/>
            <person name="Bhonagiri V."/>
            <person name="Nash W.E."/>
            <person name="Mardis E.R."/>
            <person name="Wilson R.K."/>
        </authorList>
    </citation>
    <scope>NUCLEOTIDE SEQUENCE [LARGE SCALE GENOMIC DNA]</scope>
    <source>
        <strain evidence="1 2">DSM 18228</strain>
    </source>
</reference>